<reference evidence="11" key="1">
    <citation type="submission" date="2025-08" db="UniProtKB">
        <authorList>
            <consortium name="RefSeq"/>
        </authorList>
    </citation>
    <scope>IDENTIFICATION</scope>
    <source>
        <tissue evidence="11">Whole Larva</tissue>
    </source>
</reference>
<evidence type="ECO:0000256" key="1">
    <source>
        <dbReference type="ARBA" id="ARBA00004611"/>
    </source>
</evidence>
<evidence type="ECO:0000256" key="6">
    <source>
        <dbReference type="ARBA" id="ARBA00023069"/>
    </source>
</evidence>
<evidence type="ECO:0000256" key="3">
    <source>
        <dbReference type="ARBA" id="ARBA00013738"/>
    </source>
</evidence>
<keyword evidence="4" id="KW-0963">Cytoplasm</keyword>
<evidence type="ECO:0000256" key="8">
    <source>
        <dbReference type="ARBA" id="ARBA00023273"/>
    </source>
</evidence>
<keyword evidence="7" id="KW-0206">Cytoskeleton</keyword>
<dbReference type="GeneID" id="108569425"/>
<dbReference type="PANTHER" id="PTHR14871">
    <property type="entry name" value="DYNEIN REGULATORY COMPLEX PROTEIN 9"/>
    <property type="match status" value="1"/>
</dbReference>
<dbReference type="InterPro" id="IPR042618">
    <property type="entry name" value="IQCG"/>
</dbReference>
<dbReference type="Gene3D" id="1.20.5.190">
    <property type="match status" value="1"/>
</dbReference>
<dbReference type="Pfam" id="PF00612">
    <property type="entry name" value="IQ"/>
    <property type="match status" value="1"/>
</dbReference>
<dbReference type="Proteomes" id="UP000695000">
    <property type="component" value="Unplaced"/>
</dbReference>
<organism evidence="10 11">
    <name type="scientific">Nicrophorus vespilloides</name>
    <name type="common">Boreal carrion beetle</name>
    <dbReference type="NCBI Taxonomy" id="110193"/>
    <lineage>
        <taxon>Eukaryota</taxon>
        <taxon>Metazoa</taxon>
        <taxon>Ecdysozoa</taxon>
        <taxon>Arthropoda</taxon>
        <taxon>Hexapoda</taxon>
        <taxon>Insecta</taxon>
        <taxon>Pterygota</taxon>
        <taxon>Neoptera</taxon>
        <taxon>Endopterygota</taxon>
        <taxon>Coleoptera</taxon>
        <taxon>Polyphaga</taxon>
        <taxon>Staphyliniformia</taxon>
        <taxon>Silphidae</taxon>
        <taxon>Nicrophorinae</taxon>
        <taxon>Nicrophorus</taxon>
    </lineage>
</organism>
<keyword evidence="8" id="KW-0966">Cell projection</keyword>
<dbReference type="PANTHER" id="PTHR14871:SF1">
    <property type="entry name" value="DYNEIN REGULATORY COMPLEX PROTEIN 9"/>
    <property type="match status" value="1"/>
</dbReference>
<evidence type="ECO:0000313" key="10">
    <source>
        <dbReference type="Proteomes" id="UP000695000"/>
    </source>
</evidence>
<evidence type="ECO:0000256" key="9">
    <source>
        <dbReference type="ARBA" id="ARBA00032183"/>
    </source>
</evidence>
<evidence type="ECO:0000256" key="2">
    <source>
        <dbReference type="ARBA" id="ARBA00008222"/>
    </source>
</evidence>
<keyword evidence="5" id="KW-0282">Flagellum</keyword>
<accession>A0ABM1NI10</accession>
<evidence type="ECO:0000256" key="7">
    <source>
        <dbReference type="ARBA" id="ARBA00023212"/>
    </source>
</evidence>
<keyword evidence="6" id="KW-0969">Cilium</keyword>
<name>A0ABM1NI10_NICVS</name>
<comment type="subcellular location">
    <subcellularLocation>
        <location evidence="1">Cytoplasm</location>
        <location evidence="1">Cytoskeleton</location>
        <location evidence="1">Flagellum axoneme</location>
    </subcellularLocation>
</comment>
<protein>
    <recommendedName>
        <fullName evidence="3">Dynein regulatory complex protein 9</fullName>
    </recommendedName>
    <alternativeName>
        <fullName evidence="9">IQ domain-containing protein G</fullName>
    </alternativeName>
</protein>
<dbReference type="RefSeq" id="XP_017786460.1">
    <property type="nucleotide sequence ID" value="XM_017930971.1"/>
</dbReference>
<comment type="similarity">
    <text evidence="2">Belongs to the DRC9 family.</text>
</comment>
<proteinExistence type="inferred from homology"/>
<dbReference type="PROSITE" id="PS50096">
    <property type="entry name" value="IQ"/>
    <property type="match status" value="1"/>
</dbReference>
<gene>
    <name evidence="11" type="primary">LOC108569425</name>
</gene>
<evidence type="ECO:0000256" key="4">
    <source>
        <dbReference type="ARBA" id="ARBA00022490"/>
    </source>
</evidence>
<dbReference type="CDD" id="cd23766">
    <property type="entry name" value="IQCG"/>
    <property type="match status" value="1"/>
</dbReference>
<dbReference type="InterPro" id="IPR000048">
    <property type="entry name" value="IQ_motif_EF-hand-BS"/>
</dbReference>
<keyword evidence="10" id="KW-1185">Reference proteome</keyword>
<evidence type="ECO:0000313" key="11">
    <source>
        <dbReference type="RefSeq" id="XP_017786460.1"/>
    </source>
</evidence>
<sequence length="69" mass="8390">MTDLYNQRDMEMKKYQVFKEEKRLEAEEKAIYNANAIIIQAWWRGVMVRRKLGPYKPKKSRGRGKKQKK</sequence>
<evidence type="ECO:0000256" key="5">
    <source>
        <dbReference type="ARBA" id="ARBA00022846"/>
    </source>
</evidence>